<dbReference type="InterPro" id="IPR002524">
    <property type="entry name" value="Cation_efflux"/>
</dbReference>
<dbReference type="InterPro" id="IPR027469">
    <property type="entry name" value="Cation_efflux_TMD_sf"/>
</dbReference>
<dbReference type="PANTHER" id="PTHR45755:SF4">
    <property type="entry name" value="ZINC TRANSPORTER 7"/>
    <property type="match status" value="1"/>
</dbReference>
<dbReference type="GO" id="GO:0031410">
    <property type="term" value="C:cytoplasmic vesicle"/>
    <property type="evidence" value="ECO:0007669"/>
    <property type="project" value="TreeGrafter"/>
</dbReference>
<keyword evidence="6" id="KW-0406">Ion transport</keyword>
<comment type="subcellular location">
    <subcellularLocation>
        <location evidence="1">Membrane</location>
        <topology evidence="1">Multi-pass membrane protein</topology>
    </subcellularLocation>
</comment>
<gene>
    <name evidence="11" type="ORF">BDEG_21613</name>
</gene>
<dbReference type="OrthoDB" id="78669at2759"/>
<keyword evidence="5 9" id="KW-1133">Transmembrane helix</keyword>
<reference evidence="11 12" key="2">
    <citation type="submission" date="2016-05" db="EMBL/GenBank/DDBJ databases">
        <title>Lineage-specific infection strategies underlie the spectrum of fungal disease in amphibians.</title>
        <authorList>
            <person name="Cuomo C.A."/>
            <person name="Farrer R.A."/>
            <person name="James T."/>
            <person name="Longcore J."/>
            <person name="Birren B."/>
        </authorList>
    </citation>
    <scope>NUCLEOTIDE SEQUENCE [LARGE SCALE GENOMIC DNA]</scope>
    <source>
        <strain evidence="11 12">JEL423</strain>
    </source>
</reference>
<keyword evidence="4 9" id="KW-0812">Transmembrane</keyword>
<dbReference type="STRING" id="403673.A0A177WDG7"/>
<dbReference type="Gene3D" id="1.20.1510.10">
    <property type="entry name" value="Cation efflux protein transmembrane domain"/>
    <property type="match status" value="1"/>
</dbReference>
<accession>A0A177WDG7</accession>
<dbReference type="NCBIfam" id="TIGR01297">
    <property type="entry name" value="CDF"/>
    <property type="match status" value="1"/>
</dbReference>
<dbReference type="Pfam" id="PF01545">
    <property type="entry name" value="Cation_efflux"/>
    <property type="match status" value="1"/>
</dbReference>
<evidence type="ECO:0000256" key="4">
    <source>
        <dbReference type="ARBA" id="ARBA00022692"/>
    </source>
</evidence>
<dbReference type="GO" id="GO:0016020">
    <property type="term" value="C:membrane"/>
    <property type="evidence" value="ECO:0007669"/>
    <property type="project" value="UniProtKB-SubCell"/>
</dbReference>
<organism evidence="11 12">
    <name type="scientific">Batrachochytrium dendrobatidis (strain JEL423)</name>
    <dbReference type="NCBI Taxonomy" id="403673"/>
    <lineage>
        <taxon>Eukaryota</taxon>
        <taxon>Fungi</taxon>
        <taxon>Fungi incertae sedis</taxon>
        <taxon>Chytridiomycota</taxon>
        <taxon>Chytridiomycota incertae sedis</taxon>
        <taxon>Chytridiomycetes</taxon>
        <taxon>Rhizophydiales</taxon>
        <taxon>Rhizophydiales incertae sedis</taxon>
        <taxon>Batrachochytrium</taxon>
    </lineage>
</organism>
<evidence type="ECO:0000313" key="12">
    <source>
        <dbReference type="Proteomes" id="UP000077115"/>
    </source>
</evidence>
<protein>
    <recommendedName>
        <fullName evidence="10">Cation efflux protein transmembrane domain-containing protein</fullName>
    </recommendedName>
</protein>
<dbReference type="GO" id="GO:1904257">
    <property type="term" value="P:zinc ion import into Golgi lumen"/>
    <property type="evidence" value="ECO:0007669"/>
    <property type="project" value="TreeGrafter"/>
</dbReference>
<evidence type="ECO:0000256" key="5">
    <source>
        <dbReference type="ARBA" id="ARBA00022989"/>
    </source>
</evidence>
<dbReference type="InterPro" id="IPR045316">
    <property type="entry name" value="Msc2-like"/>
</dbReference>
<evidence type="ECO:0000256" key="9">
    <source>
        <dbReference type="SAM" id="Phobius"/>
    </source>
</evidence>
<feature type="transmembrane region" description="Helical" evidence="9">
    <location>
        <begin position="58"/>
        <end position="78"/>
    </location>
</feature>
<evidence type="ECO:0000256" key="7">
    <source>
        <dbReference type="ARBA" id="ARBA00023136"/>
    </source>
</evidence>
<sequence length="374" mass="41604">MPMFQEERPLPLFKTSVSSPYSKSNGYDTNYGKRHNGWYETALRYVRSILQNKDTRKVFFFLLLNLTFTLIEFLYGFITNSLGLTADAVHMLFDSTAIICSLIASVITKREATNHYTYGFGRVETMTGFVNALLLVFASFHIIWEAIERFYQPEIKEAQSLLVVSILGFLVNLVGIFAFDHGGVLGSHHGHDHGGCGHGHDHGHSHGHDHGHDHGHSHGHDHGFNPLMHGMFLHVLSDTLGSVGVIVSTLLILMFGWTWTDPLCSIFIAILTIFTTWPLLKSAGNTLLQRIPPHIDLLLSEAESRILSIPGVASTSPPHLWELNQGNIVSSIKVMARPGADEGKIRLEVAAVHKELFGVRNCTIQVDKDVMASY</sequence>
<dbReference type="GO" id="GO:0005385">
    <property type="term" value="F:zinc ion transmembrane transporter activity"/>
    <property type="evidence" value="ECO:0007669"/>
    <property type="project" value="InterPro"/>
</dbReference>
<dbReference type="SUPFAM" id="SSF161111">
    <property type="entry name" value="Cation efflux protein transmembrane domain-like"/>
    <property type="match status" value="1"/>
</dbReference>
<name>A0A177WDG7_BATDL</name>
<dbReference type="PANTHER" id="PTHR45755">
    <property type="match status" value="1"/>
</dbReference>
<feature type="transmembrane region" description="Helical" evidence="9">
    <location>
        <begin position="235"/>
        <end position="257"/>
    </location>
</feature>
<reference evidence="11 12" key="1">
    <citation type="submission" date="2006-10" db="EMBL/GenBank/DDBJ databases">
        <title>The Genome Sequence of Batrachochytrium dendrobatidis JEL423.</title>
        <authorList>
            <consortium name="The Broad Institute Genome Sequencing Platform"/>
            <person name="Birren B."/>
            <person name="Lander E."/>
            <person name="Galagan J."/>
            <person name="Cuomo C."/>
            <person name="Devon K."/>
            <person name="Jaffe D."/>
            <person name="Butler J."/>
            <person name="Alvarez P."/>
            <person name="Gnerre S."/>
            <person name="Grabherr M."/>
            <person name="Kleber M."/>
            <person name="Mauceli E."/>
            <person name="Brockman W."/>
            <person name="Young S."/>
            <person name="LaButti K."/>
            <person name="Sykes S."/>
            <person name="DeCaprio D."/>
            <person name="Crawford M."/>
            <person name="Koehrsen M."/>
            <person name="Engels R."/>
            <person name="Montgomery P."/>
            <person name="Pearson M."/>
            <person name="Howarth C."/>
            <person name="Larson L."/>
            <person name="White J."/>
            <person name="O'Leary S."/>
            <person name="Kodira C."/>
            <person name="Zeng Q."/>
            <person name="Yandava C."/>
            <person name="Alvarado L."/>
            <person name="Longcore J."/>
            <person name="James T."/>
        </authorList>
    </citation>
    <scope>NUCLEOTIDE SEQUENCE [LARGE SCALE GENOMIC DNA]</scope>
    <source>
        <strain evidence="11 12">JEL423</strain>
    </source>
</reference>
<proteinExistence type="inferred from homology"/>
<dbReference type="VEuPathDB" id="FungiDB:BDEG_21613"/>
<evidence type="ECO:0000256" key="6">
    <source>
        <dbReference type="ARBA" id="ARBA00023065"/>
    </source>
</evidence>
<dbReference type="EMBL" id="DS022300">
    <property type="protein sequence ID" value="OAJ37610.1"/>
    <property type="molecule type" value="Genomic_DNA"/>
</dbReference>
<evidence type="ECO:0000256" key="8">
    <source>
        <dbReference type="SAM" id="MobiDB-lite"/>
    </source>
</evidence>
<feature type="transmembrane region" description="Helical" evidence="9">
    <location>
        <begin position="159"/>
        <end position="179"/>
    </location>
</feature>
<feature type="region of interest" description="Disordered" evidence="8">
    <location>
        <begin position="195"/>
        <end position="219"/>
    </location>
</feature>
<feature type="transmembrane region" description="Helical" evidence="9">
    <location>
        <begin position="263"/>
        <end position="280"/>
    </location>
</feature>
<keyword evidence="3" id="KW-0813">Transport</keyword>
<evidence type="ECO:0000256" key="1">
    <source>
        <dbReference type="ARBA" id="ARBA00004141"/>
    </source>
</evidence>
<dbReference type="FunFam" id="1.20.1510.10:FF:000014">
    <property type="entry name" value="Cation efflux protein/ zinc transporter"/>
    <property type="match status" value="1"/>
</dbReference>
<dbReference type="GO" id="GO:0005794">
    <property type="term" value="C:Golgi apparatus"/>
    <property type="evidence" value="ECO:0007669"/>
    <property type="project" value="TreeGrafter"/>
</dbReference>
<comment type="similarity">
    <text evidence="2">Belongs to the cation diffusion facilitator (CDF) transporter (TC 2.A.4) family. SLC30A subfamily.</text>
</comment>
<evidence type="ECO:0000259" key="10">
    <source>
        <dbReference type="Pfam" id="PF01545"/>
    </source>
</evidence>
<evidence type="ECO:0000313" key="11">
    <source>
        <dbReference type="EMBL" id="OAJ37610.1"/>
    </source>
</evidence>
<feature type="transmembrane region" description="Helical" evidence="9">
    <location>
        <begin position="129"/>
        <end position="147"/>
    </location>
</feature>
<keyword evidence="7 9" id="KW-0472">Membrane</keyword>
<dbReference type="Proteomes" id="UP000077115">
    <property type="component" value="Unassembled WGS sequence"/>
</dbReference>
<feature type="domain" description="Cation efflux protein transmembrane" evidence="10">
    <location>
        <begin position="58"/>
        <end position="288"/>
    </location>
</feature>
<evidence type="ECO:0000256" key="3">
    <source>
        <dbReference type="ARBA" id="ARBA00022448"/>
    </source>
</evidence>
<dbReference type="AlphaFoldDB" id="A0A177WDG7"/>
<dbReference type="InterPro" id="IPR058533">
    <property type="entry name" value="Cation_efflux_TM"/>
</dbReference>
<dbReference type="GO" id="GO:0006882">
    <property type="term" value="P:intracellular zinc ion homeostasis"/>
    <property type="evidence" value="ECO:0007669"/>
    <property type="project" value="InterPro"/>
</dbReference>
<evidence type="ECO:0000256" key="2">
    <source>
        <dbReference type="ARBA" id="ARBA00008873"/>
    </source>
</evidence>